<dbReference type="PANTHER" id="PTHR10885">
    <property type="entry name" value="ISOPENTENYL-DIPHOSPHATE DELTA-ISOMERASE"/>
    <property type="match status" value="1"/>
</dbReference>
<dbReference type="CDD" id="cd24154">
    <property type="entry name" value="NUDIX_DR0079"/>
    <property type="match status" value="1"/>
</dbReference>
<accession>A0A1G2KYI4</accession>
<dbReference type="InterPro" id="IPR020084">
    <property type="entry name" value="NUDIX_hydrolase_CS"/>
</dbReference>
<dbReference type="PROSITE" id="PS51462">
    <property type="entry name" value="NUDIX"/>
    <property type="match status" value="1"/>
</dbReference>
<proteinExistence type="predicted"/>
<dbReference type="Pfam" id="PF00293">
    <property type="entry name" value="NUDIX"/>
    <property type="match status" value="1"/>
</dbReference>
<dbReference type="STRING" id="1802274.A3J58_03415"/>
<dbReference type="PROSITE" id="PS00893">
    <property type="entry name" value="NUDIX_BOX"/>
    <property type="match status" value="1"/>
</dbReference>
<feature type="domain" description="Nudix hydrolase" evidence="2">
    <location>
        <begin position="35"/>
        <end position="165"/>
    </location>
</feature>
<dbReference type="GO" id="GO:0016787">
    <property type="term" value="F:hydrolase activity"/>
    <property type="evidence" value="ECO:0007669"/>
    <property type="project" value="UniProtKB-KW"/>
</dbReference>
<organism evidence="3 4">
    <name type="scientific">Candidatus Sungbacteria bacterium RIFCSPHIGHO2_02_FULL_52_23</name>
    <dbReference type="NCBI Taxonomy" id="1802274"/>
    <lineage>
        <taxon>Bacteria</taxon>
        <taxon>Candidatus Sungiibacteriota</taxon>
    </lineage>
</organism>
<evidence type="ECO:0000313" key="4">
    <source>
        <dbReference type="Proteomes" id="UP000178510"/>
    </source>
</evidence>
<dbReference type="InterPro" id="IPR015797">
    <property type="entry name" value="NUDIX_hydrolase-like_dom_sf"/>
</dbReference>
<evidence type="ECO:0000313" key="3">
    <source>
        <dbReference type="EMBL" id="OHA04274.1"/>
    </source>
</evidence>
<evidence type="ECO:0000256" key="1">
    <source>
        <dbReference type="ARBA" id="ARBA00022801"/>
    </source>
</evidence>
<evidence type="ECO:0000259" key="2">
    <source>
        <dbReference type="PROSITE" id="PS51462"/>
    </source>
</evidence>
<dbReference type="InterPro" id="IPR000086">
    <property type="entry name" value="NUDIX_hydrolase_dom"/>
</dbReference>
<dbReference type="Gene3D" id="3.90.79.10">
    <property type="entry name" value="Nucleoside Triphosphate Pyrophosphohydrolase"/>
    <property type="match status" value="1"/>
</dbReference>
<dbReference type="PANTHER" id="PTHR10885:SF0">
    <property type="entry name" value="ISOPENTENYL-DIPHOSPHATE DELTA-ISOMERASE"/>
    <property type="match status" value="1"/>
</dbReference>
<dbReference type="SUPFAM" id="SSF55811">
    <property type="entry name" value="Nudix"/>
    <property type="match status" value="1"/>
</dbReference>
<dbReference type="AlphaFoldDB" id="A0A1G2KYI4"/>
<name>A0A1G2KYI4_9BACT</name>
<reference evidence="3 4" key="1">
    <citation type="journal article" date="2016" name="Nat. Commun.">
        <title>Thousands of microbial genomes shed light on interconnected biogeochemical processes in an aquifer system.</title>
        <authorList>
            <person name="Anantharaman K."/>
            <person name="Brown C.T."/>
            <person name="Hug L.A."/>
            <person name="Sharon I."/>
            <person name="Castelle C.J."/>
            <person name="Probst A.J."/>
            <person name="Thomas B.C."/>
            <person name="Singh A."/>
            <person name="Wilkins M.J."/>
            <person name="Karaoz U."/>
            <person name="Brodie E.L."/>
            <person name="Williams K.H."/>
            <person name="Hubbard S.S."/>
            <person name="Banfield J.F."/>
        </authorList>
    </citation>
    <scope>NUCLEOTIDE SEQUENCE [LARGE SCALE GENOMIC DNA]</scope>
</reference>
<protein>
    <submittedName>
        <fullName evidence="3">NUDIX hydrolase</fullName>
    </submittedName>
</protein>
<sequence>MEEHHHSDEYLDLVDEDDQVIGRKLRSEIYAEGLSNFRVINAFIVNTKGELWIPRRALTKRIYPLCLDMSVGGHVESGEIYDQAFARETKEEVNLEIAKVPWRFLDKLTPRQDKVSAYMHVYEIQWNATPLYSLDDFVEDFWLTPRALLDRIAAGDRAKSDLPKLVKRFYLEKKSASSL</sequence>
<dbReference type="EMBL" id="MHQM01000003">
    <property type="protein sequence ID" value="OHA04274.1"/>
    <property type="molecule type" value="Genomic_DNA"/>
</dbReference>
<comment type="caution">
    <text evidence="3">The sequence shown here is derived from an EMBL/GenBank/DDBJ whole genome shotgun (WGS) entry which is preliminary data.</text>
</comment>
<gene>
    <name evidence="3" type="ORF">A3J58_03415</name>
</gene>
<keyword evidence="1 3" id="KW-0378">Hydrolase</keyword>
<dbReference type="Proteomes" id="UP000178510">
    <property type="component" value="Unassembled WGS sequence"/>
</dbReference>